<dbReference type="EMBL" id="FYEX01000002">
    <property type="protein sequence ID" value="SNC71478.1"/>
    <property type="molecule type" value="Genomic_DNA"/>
</dbReference>
<dbReference type="AlphaFoldDB" id="A0A212TZR3"/>
<dbReference type="HAMAP" id="MF_00392">
    <property type="entry name" value="LpxB"/>
    <property type="match status" value="1"/>
</dbReference>
<evidence type="ECO:0000256" key="8">
    <source>
        <dbReference type="ARBA" id="ARBA00022679"/>
    </source>
</evidence>
<dbReference type="EC" id="2.4.1.182" evidence="3 11"/>
<evidence type="ECO:0000256" key="11">
    <source>
        <dbReference type="HAMAP-Rule" id="MF_00392"/>
    </source>
</evidence>
<evidence type="ECO:0000256" key="2">
    <source>
        <dbReference type="ARBA" id="ARBA00007868"/>
    </source>
</evidence>
<evidence type="ECO:0000313" key="13">
    <source>
        <dbReference type="Proteomes" id="UP000197215"/>
    </source>
</evidence>
<organism evidence="12 13">
    <name type="scientific">Polynucleobacter victoriensis</name>
    <dbReference type="NCBI Taxonomy" id="2049319"/>
    <lineage>
        <taxon>Bacteria</taxon>
        <taxon>Pseudomonadati</taxon>
        <taxon>Pseudomonadota</taxon>
        <taxon>Betaproteobacteria</taxon>
        <taxon>Burkholderiales</taxon>
        <taxon>Burkholderiaceae</taxon>
        <taxon>Polynucleobacter</taxon>
    </lineage>
</organism>
<gene>
    <name evidence="11" type="primary">lpxB</name>
    <name evidence="12" type="ORF">SAMN06295916_1275</name>
</gene>
<dbReference type="GO" id="GO:0016020">
    <property type="term" value="C:membrane"/>
    <property type="evidence" value="ECO:0007669"/>
    <property type="project" value="GOC"/>
</dbReference>
<dbReference type="OrthoDB" id="9801642at2"/>
<evidence type="ECO:0000313" key="12">
    <source>
        <dbReference type="EMBL" id="SNC71478.1"/>
    </source>
</evidence>
<dbReference type="UniPathway" id="UPA00973"/>
<protein>
    <recommendedName>
        <fullName evidence="4 11">Lipid-A-disaccharide synthase</fullName>
        <ecNumber evidence="3 11">2.4.1.182</ecNumber>
    </recommendedName>
</protein>
<dbReference type="RefSeq" id="WP_088813225.1">
    <property type="nucleotide sequence ID" value="NZ_FYEX01000002.1"/>
</dbReference>
<keyword evidence="13" id="KW-1185">Reference proteome</keyword>
<dbReference type="PANTHER" id="PTHR30372">
    <property type="entry name" value="LIPID-A-DISACCHARIDE SYNTHASE"/>
    <property type="match status" value="1"/>
</dbReference>
<evidence type="ECO:0000256" key="4">
    <source>
        <dbReference type="ARBA" id="ARBA00020902"/>
    </source>
</evidence>
<dbReference type="GO" id="GO:0009245">
    <property type="term" value="P:lipid A biosynthetic process"/>
    <property type="evidence" value="ECO:0007669"/>
    <property type="project" value="UniProtKB-UniRule"/>
</dbReference>
<keyword evidence="9 11" id="KW-0443">Lipid metabolism</keyword>
<dbReference type="SUPFAM" id="SSF53756">
    <property type="entry name" value="UDP-Glycosyltransferase/glycogen phosphorylase"/>
    <property type="match status" value="1"/>
</dbReference>
<evidence type="ECO:0000256" key="9">
    <source>
        <dbReference type="ARBA" id="ARBA00023098"/>
    </source>
</evidence>
<evidence type="ECO:0000256" key="1">
    <source>
        <dbReference type="ARBA" id="ARBA00002056"/>
    </source>
</evidence>
<keyword evidence="7 11" id="KW-0328">Glycosyltransferase</keyword>
<dbReference type="PANTHER" id="PTHR30372:SF4">
    <property type="entry name" value="LIPID-A-DISACCHARIDE SYNTHASE, MITOCHONDRIAL-RELATED"/>
    <property type="match status" value="1"/>
</dbReference>
<dbReference type="NCBIfam" id="TIGR00215">
    <property type="entry name" value="lpxB"/>
    <property type="match status" value="1"/>
</dbReference>
<evidence type="ECO:0000256" key="3">
    <source>
        <dbReference type="ARBA" id="ARBA00012687"/>
    </source>
</evidence>
<sequence length="403" mass="43468">MTLSPLHSAALPANQLADSSYLACVAGEPSGDMLAASVLAAIKTESQLEHLQTKGIGGPKMVAEGFEALWPMETLAVRGYVEAIKQLPAILAVRQSLIKELMTHPPKAYLGIDAPDFNLGVEKKLKAAGIPTIHFISPSIWAWRGGRIKGIKESVDHMLCIFPFESEIYDRAGIQATYVGHPLASTIPMVPDTDGAKRKLNVKPGSAVVAVLPGSRKSEIAMIGPGFFEVIGKMFEQYQLDIEFVVPIATDSLKSSIEKLAEQIRQRHPQIVIHLLSGQASLALEAADVVLIASGTATLEAALWKKPMVISYKVPALTAWIMKRQAYLPYVGLPNILAGEFIVPELLQDAATPEALAQATLAWLDQPAKVSDLKNRFTAMHETLHLPTGKLVANVIADVINAK</sequence>
<evidence type="ECO:0000256" key="10">
    <source>
        <dbReference type="ARBA" id="ARBA00048975"/>
    </source>
</evidence>
<dbReference type="Proteomes" id="UP000197215">
    <property type="component" value="Unassembled WGS sequence"/>
</dbReference>
<comment type="similarity">
    <text evidence="2 11">Belongs to the LpxB family.</text>
</comment>
<evidence type="ECO:0000256" key="5">
    <source>
        <dbReference type="ARBA" id="ARBA00022516"/>
    </source>
</evidence>
<comment type="pathway">
    <text evidence="11">Bacterial outer membrane biogenesis; LPS lipid A biosynthesis.</text>
</comment>
<dbReference type="GO" id="GO:0005543">
    <property type="term" value="F:phospholipid binding"/>
    <property type="evidence" value="ECO:0007669"/>
    <property type="project" value="TreeGrafter"/>
</dbReference>
<keyword evidence="6 11" id="KW-0441">Lipid A biosynthesis</keyword>
<keyword evidence="8 11" id="KW-0808">Transferase</keyword>
<dbReference type="InterPro" id="IPR003835">
    <property type="entry name" value="Glyco_trans_19"/>
</dbReference>
<evidence type="ECO:0000256" key="7">
    <source>
        <dbReference type="ARBA" id="ARBA00022676"/>
    </source>
</evidence>
<keyword evidence="5 11" id="KW-0444">Lipid biosynthesis</keyword>
<evidence type="ECO:0000256" key="6">
    <source>
        <dbReference type="ARBA" id="ARBA00022556"/>
    </source>
</evidence>
<comment type="catalytic activity">
    <reaction evidence="10 11">
        <text>a lipid X + a UDP-2-N,3-O-bis[(3R)-3-hydroxyacyl]-alpha-D-glucosamine = a lipid A disaccharide + UDP + H(+)</text>
        <dbReference type="Rhea" id="RHEA:67828"/>
        <dbReference type="ChEBI" id="CHEBI:15378"/>
        <dbReference type="ChEBI" id="CHEBI:58223"/>
        <dbReference type="ChEBI" id="CHEBI:137748"/>
        <dbReference type="ChEBI" id="CHEBI:176338"/>
        <dbReference type="ChEBI" id="CHEBI:176343"/>
        <dbReference type="EC" id="2.4.1.182"/>
    </reaction>
</comment>
<accession>A0A212TZR3</accession>
<reference evidence="12 13" key="1">
    <citation type="submission" date="2017-06" db="EMBL/GenBank/DDBJ databases">
        <authorList>
            <person name="Kim H.J."/>
            <person name="Triplett B.A."/>
        </authorList>
    </citation>
    <scope>NUCLEOTIDE SEQUENCE [LARGE SCALE GENOMIC DNA]</scope>
    <source>
        <strain evidence="12 13">MWH-VicM1</strain>
    </source>
</reference>
<dbReference type="Pfam" id="PF02684">
    <property type="entry name" value="LpxB"/>
    <property type="match status" value="1"/>
</dbReference>
<name>A0A212TZR3_9BURK</name>
<dbReference type="GO" id="GO:0008915">
    <property type="term" value="F:lipid-A-disaccharide synthase activity"/>
    <property type="evidence" value="ECO:0007669"/>
    <property type="project" value="UniProtKB-UniRule"/>
</dbReference>
<proteinExistence type="inferred from homology"/>
<comment type="function">
    <text evidence="1 11">Condensation of UDP-2,3-diacylglucosamine and 2,3-diacylglucosamine-1-phosphate to form lipid A disaccharide, a precursor of lipid A, a phosphorylated glycolipid that anchors the lipopolysaccharide to the outer membrane of the cell.</text>
</comment>